<feature type="region of interest" description="Disordered" evidence="1">
    <location>
        <begin position="1"/>
        <end position="106"/>
    </location>
</feature>
<feature type="region of interest" description="Disordered" evidence="1">
    <location>
        <begin position="280"/>
        <end position="318"/>
    </location>
</feature>
<dbReference type="AlphaFoldDB" id="A0A8T1H356"/>
<comment type="caution">
    <text evidence="2">The sequence shown here is derived from an EMBL/GenBank/DDBJ whole genome shotgun (WGS) entry which is preliminary data.</text>
</comment>
<proteinExistence type="predicted"/>
<feature type="compositionally biased region" description="Low complexity" evidence="1">
    <location>
        <begin position="90"/>
        <end position="103"/>
    </location>
</feature>
<accession>A0A8T1H356</accession>
<feature type="compositionally biased region" description="Low complexity" evidence="1">
    <location>
        <begin position="44"/>
        <end position="60"/>
    </location>
</feature>
<evidence type="ECO:0000256" key="1">
    <source>
        <dbReference type="SAM" id="MobiDB-lite"/>
    </source>
</evidence>
<evidence type="ECO:0000313" key="3">
    <source>
        <dbReference type="Proteomes" id="UP000760860"/>
    </source>
</evidence>
<sequence length="452" mass="49974">MKRVEDKAAAPKTILEGSSVLNTDRSMSTDYGSDISDVPMENGEVPSSVADSESAAVAHEPVTGSRRPRENDPSASSSKRSRNDEEEKAPTPVTPSSPRSVPTERAPWMPSASEIASRFGATSPPNPMPLYVCSAIIDDAEAAAQHFDPMTNQRRDYFIGLFRELRWHASKRTSRISKVPEWVALCHSWNAFVENFNKDGKAYRARITAAQRRFETFSRRHMIDRLHNEAMEAGVPCAVPFETACSHCPPGAERLSERDVTGYTTVRVPDQLRDLRVQLERRDERRDTPSVSGDCSARAGVTPALRSGLRTPSPFPERLPLGRSAVPMYLGGEKILSNEYEDEPDLGSSSGVHSPRFTQLSTESSRAHRAVVAAGAERYPSYGQPQVDRDSRALCDRVAALEQFQSGEFAQLQHELRYQKAQVAQAAQTASNIQVELGTQVVRLHDRVVALE</sequence>
<organism evidence="2 3">
    <name type="scientific">Phytophthora cactorum</name>
    <dbReference type="NCBI Taxonomy" id="29920"/>
    <lineage>
        <taxon>Eukaryota</taxon>
        <taxon>Sar</taxon>
        <taxon>Stramenopiles</taxon>
        <taxon>Oomycota</taxon>
        <taxon>Peronosporomycetes</taxon>
        <taxon>Peronosporales</taxon>
        <taxon>Peronosporaceae</taxon>
        <taxon>Phytophthora</taxon>
    </lineage>
</organism>
<protein>
    <submittedName>
        <fullName evidence="2">Uncharacterized protein</fullName>
    </submittedName>
</protein>
<gene>
    <name evidence="2" type="ORF">PC129_g22453</name>
</gene>
<dbReference type="Proteomes" id="UP000760860">
    <property type="component" value="Unassembled WGS sequence"/>
</dbReference>
<feature type="compositionally biased region" description="Polar residues" evidence="1">
    <location>
        <begin position="19"/>
        <end position="31"/>
    </location>
</feature>
<feature type="compositionally biased region" description="Polar residues" evidence="1">
    <location>
        <begin position="347"/>
        <end position="364"/>
    </location>
</feature>
<evidence type="ECO:0000313" key="2">
    <source>
        <dbReference type="EMBL" id="KAG3204703.1"/>
    </source>
</evidence>
<feature type="region of interest" description="Disordered" evidence="1">
    <location>
        <begin position="341"/>
        <end position="365"/>
    </location>
</feature>
<name>A0A8T1H356_9STRA</name>
<reference evidence="2" key="1">
    <citation type="submission" date="2018-05" db="EMBL/GenBank/DDBJ databases">
        <title>Effector identification in a new, highly contiguous assembly of the strawberry crown rot pathogen Phytophthora cactorum.</title>
        <authorList>
            <person name="Armitage A.D."/>
            <person name="Nellist C.F."/>
            <person name="Bates H."/>
            <person name="Vickerstaff R.J."/>
            <person name="Harrison R.J."/>
        </authorList>
    </citation>
    <scope>NUCLEOTIDE SEQUENCE</scope>
    <source>
        <strain evidence="2">P421</strain>
    </source>
</reference>
<dbReference type="EMBL" id="RCMV01002090">
    <property type="protein sequence ID" value="KAG3204703.1"/>
    <property type="molecule type" value="Genomic_DNA"/>
</dbReference>